<comment type="similarity">
    <text evidence="4">Belongs to the CDIP1/LITAF family.</text>
</comment>
<reference evidence="9 10" key="2">
    <citation type="submission" date="2018-11" db="EMBL/GenBank/DDBJ databases">
        <authorList>
            <consortium name="Pathogen Informatics"/>
        </authorList>
    </citation>
    <scope>NUCLEOTIDE SEQUENCE [LARGE SCALE GENOMIC DNA]</scope>
    <source>
        <strain evidence="9 10">Egypt</strain>
    </source>
</reference>
<feature type="domain" description="LITAF" evidence="8">
    <location>
        <begin position="1"/>
        <end position="71"/>
    </location>
</feature>
<dbReference type="AlphaFoldDB" id="A0A183AF45"/>
<comment type="subcellular location">
    <subcellularLocation>
        <location evidence="2">Endosome membrane</location>
        <topology evidence="2">Peripheral membrane protein</topology>
    </subcellularLocation>
    <subcellularLocation>
        <location evidence="1">Late endosome membrane</location>
    </subcellularLocation>
    <subcellularLocation>
        <location evidence="3">Lysosome membrane</location>
        <topology evidence="3">Peripheral membrane protein</topology>
        <orientation evidence="3">Cytoplasmic side</orientation>
    </subcellularLocation>
</comment>
<keyword evidence="10" id="KW-1185">Reference proteome</keyword>
<keyword evidence="6" id="KW-0862">Zinc</keyword>
<accession>A0A183AF45</accession>
<dbReference type="GO" id="GO:0008270">
    <property type="term" value="F:zinc ion binding"/>
    <property type="evidence" value="ECO:0007669"/>
    <property type="project" value="TreeGrafter"/>
</dbReference>
<evidence type="ECO:0000256" key="5">
    <source>
        <dbReference type="ARBA" id="ARBA00022723"/>
    </source>
</evidence>
<dbReference type="PROSITE" id="PS51837">
    <property type="entry name" value="LITAF"/>
    <property type="match status" value="1"/>
</dbReference>
<dbReference type="InterPro" id="IPR037519">
    <property type="entry name" value="LITAF_fam"/>
</dbReference>
<evidence type="ECO:0000313" key="9">
    <source>
        <dbReference type="EMBL" id="VDP75949.1"/>
    </source>
</evidence>
<evidence type="ECO:0000256" key="7">
    <source>
        <dbReference type="ARBA" id="ARBA00023136"/>
    </source>
</evidence>
<evidence type="ECO:0000259" key="8">
    <source>
        <dbReference type="PROSITE" id="PS51837"/>
    </source>
</evidence>
<dbReference type="OrthoDB" id="5599753at2759"/>
<keyword evidence="7" id="KW-0472">Membrane</keyword>
<dbReference type="WBParaSite" id="ECPE_0000559301-mRNA-1">
    <property type="protein sequence ID" value="ECPE_0000559301-mRNA-1"/>
    <property type="gene ID" value="ECPE_0000559301"/>
</dbReference>
<protein>
    <submittedName>
        <fullName evidence="11">LITAF domain-containing protein</fullName>
    </submittedName>
</protein>
<dbReference type="PANTHER" id="PTHR23292">
    <property type="entry name" value="LIPOPOLYSACCHARIDE-INDUCED TUMOR NECROSIS FACTOR-ALPHA FACTOR"/>
    <property type="match status" value="1"/>
</dbReference>
<organism evidence="11">
    <name type="scientific">Echinostoma caproni</name>
    <dbReference type="NCBI Taxonomy" id="27848"/>
    <lineage>
        <taxon>Eukaryota</taxon>
        <taxon>Metazoa</taxon>
        <taxon>Spiralia</taxon>
        <taxon>Lophotrochozoa</taxon>
        <taxon>Platyhelminthes</taxon>
        <taxon>Trematoda</taxon>
        <taxon>Digenea</taxon>
        <taxon>Plagiorchiida</taxon>
        <taxon>Echinostomata</taxon>
        <taxon>Echinostomatoidea</taxon>
        <taxon>Echinostomatidae</taxon>
        <taxon>Echinostoma</taxon>
    </lineage>
</organism>
<proteinExistence type="inferred from homology"/>
<keyword evidence="5" id="KW-0479">Metal-binding</keyword>
<evidence type="ECO:0000256" key="2">
    <source>
        <dbReference type="ARBA" id="ARBA00004481"/>
    </source>
</evidence>
<dbReference type="GO" id="GO:0005765">
    <property type="term" value="C:lysosomal membrane"/>
    <property type="evidence" value="ECO:0007669"/>
    <property type="project" value="UniProtKB-SubCell"/>
</dbReference>
<dbReference type="GO" id="GO:0031902">
    <property type="term" value="C:late endosome membrane"/>
    <property type="evidence" value="ECO:0007669"/>
    <property type="project" value="UniProtKB-SubCell"/>
</dbReference>
<name>A0A183AF45_9TREM</name>
<sequence length="72" mass="7973">MNTMSLIGYCSTLLSYLFECKLCFVDLLLVFRLSPSSGPLFCCLIPFCVDGCKDAVHTCPQCHATLGAYKRL</sequence>
<evidence type="ECO:0000256" key="4">
    <source>
        <dbReference type="ARBA" id="ARBA00005975"/>
    </source>
</evidence>
<evidence type="ECO:0000256" key="3">
    <source>
        <dbReference type="ARBA" id="ARBA00004630"/>
    </source>
</evidence>
<dbReference type="Pfam" id="PF10601">
    <property type="entry name" value="zf-LITAF-like"/>
    <property type="match status" value="1"/>
</dbReference>
<dbReference type="InterPro" id="IPR006629">
    <property type="entry name" value="LITAF"/>
</dbReference>
<gene>
    <name evidence="9" type="ORF">ECPE_LOCUS5580</name>
</gene>
<dbReference type="Proteomes" id="UP000272942">
    <property type="component" value="Unassembled WGS sequence"/>
</dbReference>
<dbReference type="PANTHER" id="PTHR23292:SF6">
    <property type="entry name" value="FI16602P1-RELATED"/>
    <property type="match status" value="1"/>
</dbReference>
<dbReference type="SMART" id="SM00714">
    <property type="entry name" value="LITAF"/>
    <property type="match status" value="1"/>
</dbReference>
<evidence type="ECO:0000313" key="11">
    <source>
        <dbReference type="WBParaSite" id="ECPE_0000559301-mRNA-1"/>
    </source>
</evidence>
<dbReference type="EMBL" id="UZAN01042447">
    <property type="protein sequence ID" value="VDP75949.1"/>
    <property type="molecule type" value="Genomic_DNA"/>
</dbReference>
<reference evidence="11" key="1">
    <citation type="submission" date="2016-06" db="UniProtKB">
        <authorList>
            <consortium name="WormBaseParasite"/>
        </authorList>
    </citation>
    <scope>IDENTIFICATION</scope>
</reference>
<evidence type="ECO:0000256" key="6">
    <source>
        <dbReference type="ARBA" id="ARBA00022833"/>
    </source>
</evidence>
<evidence type="ECO:0000313" key="10">
    <source>
        <dbReference type="Proteomes" id="UP000272942"/>
    </source>
</evidence>
<evidence type="ECO:0000256" key="1">
    <source>
        <dbReference type="ARBA" id="ARBA00004414"/>
    </source>
</evidence>